<evidence type="ECO:0000313" key="2">
    <source>
        <dbReference type="EMBL" id="KAJ1096872.1"/>
    </source>
</evidence>
<feature type="region of interest" description="Disordered" evidence="1">
    <location>
        <begin position="1"/>
        <end position="85"/>
    </location>
</feature>
<gene>
    <name evidence="2" type="ORF">NDU88_002003</name>
</gene>
<organism evidence="2 3">
    <name type="scientific">Pleurodeles waltl</name>
    <name type="common">Iberian ribbed newt</name>
    <dbReference type="NCBI Taxonomy" id="8319"/>
    <lineage>
        <taxon>Eukaryota</taxon>
        <taxon>Metazoa</taxon>
        <taxon>Chordata</taxon>
        <taxon>Craniata</taxon>
        <taxon>Vertebrata</taxon>
        <taxon>Euteleostomi</taxon>
        <taxon>Amphibia</taxon>
        <taxon>Batrachia</taxon>
        <taxon>Caudata</taxon>
        <taxon>Salamandroidea</taxon>
        <taxon>Salamandridae</taxon>
        <taxon>Pleurodelinae</taxon>
        <taxon>Pleurodeles</taxon>
    </lineage>
</organism>
<dbReference type="Proteomes" id="UP001066276">
    <property type="component" value="Chromosome 10"/>
</dbReference>
<reference evidence="2" key="1">
    <citation type="journal article" date="2022" name="bioRxiv">
        <title>Sequencing and chromosome-scale assembly of the giantPleurodeles waltlgenome.</title>
        <authorList>
            <person name="Brown T."/>
            <person name="Elewa A."/>
            <person name="Iarovenko S."/>
            <person name="Subramanian E."/>
            <person name="Araus A.J."/>
            <person name="Petzold A."/>
            <person name="Susuki M."/>
            <person name="Suzuki K.-i.T."/>
            <person name="Hayashi T."/>
            <person name="Toyoda A."/>
            <person name="Oliveira C."/>
            <person name="Osipova E."/>
            <person name="Leigh N.D."/>
            <person name="Simon A."/>
            <person name="Yun M.H."/>
        </authorList>
    </citation>
    <scope>NUCLEOTIDE SEQUENCE</scope>
    <source>
        <strain evidence="2">20211129_DDA</strain>
        <tissue evidence="2">Liver</tissue>
    </source>
</reference>
<accession>A0AAV7M2R6</accession>
<keyword evidence="3" id="KW-1185">Reference proteome</keyword>
<sequence length="107" mass="12219">MTRASAEKEDEEPKEDRERGDTGLPQREPGAYGDTGNRSPGWHTDRHVPRGAWLRQAVHTTDLSPERRRQRLAPGGTPESKNREALKNNCWDLDIINSITKESFRNI</sequence>
<evidence type="ECO:0000313" key="3">
    <source>
        <dbReference type="Proteomes" id="UP001066276"/>
    </source>
</evidence>
<evidence type="ECO:0000256" key="1">
    <source>
        <dbReference type="SAM" id="MobiDB-lite"/>
    </source>
</evidence>
<proteinExistence type="predicted"/>
<comment type="caution">
    <text evidence="2">The sequence shown here is derived from an EMBL/GenBank/DDBJ whole genome shotgun (WGS) entry which is preliminary data.</text>
</comment>
<dbReference type="AlphaFoldDB" id="A0AAV7M2R6"/>
<protein>
    <submittedName>
        <fullName evidence="2">Uncharacterized protein</fullName>
    </submittedName>
</protein>
<dbReference type="EMBL" id="JANPWB010000014">
    <property type="protein sequence ID" value="KAJ1096872.1"/>
    <property type="molecule type" value="Genomic_DNA"/>
</dbReference>
<name>A0AAV7M2R6_PLEWA</name>